<evidence type="ECO:0000256" key="1">
    <source>
        <dbReference type="SAM" id="MobiDB-lite"/>
    </source>
</evidence>
<evidence type="ECO:0000313" key="3">
    <source>
        <dbReference type="Proteomes" id="UP000648182"/>
    </source>
</evidence>
<accession>A0ABR8VIL4</accession>
<organism evidence="2 3">
    <name type="scientific">Bacillus norwichensis</name>
    <dbReference type="NCBI Taxonomy" id="2762217"/>
    <lineage>
        <taxon>Bacteria</taxon>
        <taxon>Bacillati</taxon>
        <taxon>Bacillota</taxon>
        <taxon>Bacilli</taxon>
        <taxon>Bacillales</taxon>
        <taxon>Bacillaceae</taxon>
        <taxon>Bacillus</taxon>
    </lineage>
</organism>
<keyword evidence="3" id="KW-1185">Reference proteome</keyword>
<dbReference type="EMBL" id="JACSPV010000007">
    <property type="protein sequence ID" value="MBD8004563.1"/>
    <property type="molecule type" value="Genomic_DNA"/>
</dbReference>
<gene>
    <name evidence="2" type="ORF">H9631_05660</name>
</gene>
<proteinExistence type="predicted"/>
<protein>
    <submittedName>
        <fullName evidence="2">Uncharacterized protein</fullName>
    </submittedName>
</protein>
<comment type="caution">
    <text evidence="2">The sequence shown here is derived from an EMBL/GenBank/DDBJ whole genome shotgun (WGS) entry which is preliminary data.</text>
</comment>
<dbReference type="Proteomes" id="UP000648182">
    <property type="component" value="Unassembled WGS sequence"/>
</dbReference>
<feature type="compositionally biased region" description="Gly residues" evidence="1">
    <location>
        <begin position="41"/>
        <end position="50"/>
    </location>
</feature>
<reference evidence="2 3" key="1">
    <citation type="submission" date="2020-08" db="EMBL/GenBank/DDBJ databases">
        <title>A Genomic Blueprint of the Chicken Gut Microbiome.</title>
        <authorList>
            <person name="Gilroy R."/>
            <person name="Ravi A."/>
            <person name="Getino M."/>
            <person name="Pursley I."/>
            <person name="Horton D.L."/>
            <person name="Alikhan N.-F."/>
            <person name="Baker D."/>
            <person name="Gharbi K."/>
            <person name="Hall N."/>
            <person name="Watson M."/>
            <person name="Adriaenssens E.M."/>
            <person name="Foster-Nyarko E."/>
            <person name="Jarju S."/>
            <person name="Secka A."/>
            <person name="Antonio M."/>
            <person name="Oren A."/>
            <person name="Chaudhuri R."/>
            <person name="La Ragione R.M."/>
            <person name="Hildebrand F."/>
            <person name="Pallen M.J."/>
        </authorList>
    </citation>
    <scope>NUCLEOTIDE SEQUENCE [LARGE SCALE GENOMIC DNA]</scope>
    <source>
        <strain evidence="2 3">Sa1BUA2</strain>
    </source>
</reference>
<name>A0ABR8VIL4_9BACI</name>
<feature type="region of interest" description="Disordered" evidence="1">
    <location>
        <begin position="18"/>
        <end position="51"/>
    </location>
</feature>
<sequence>MKEFWGVNQGTRKELGQNGLTDISKWRRQNGTNQHDRVRQNGGGNLGQNGLGDIADTIGEGKRKLIRLKRVGLLIF</sequence>
<evidence type="ECO:0000313" key="2">
    <source>
        <dbReference type="EMBL" id="MBD8004563.1"/>
    </source>
</evidence>
<dbReference type="RefSeq" id="WP_191810804.1">
    <property type="nucleotide sequence ID" value="NZ_JACSPV010000007.1"/>
</dbReference>